<evidence type="ECO:0000313" key="11">
    <source>
        <dbReference type="Proteomes" id="UP000553193"/>
    </source>
</evidence>
<dbReference type="InterPro" id="IPR025857">
    <property type="entry name" value="MacB_PCD"/>
</dbReference>
<keyword evidence="11" id="KW-1185">Reference proteome</keyword>
<dbReference type="InterPro" id="IPR051125">
    <property type="entry name" value="ABC-4/HrtB_transporter"/>
</dbReference>
<feature type="transmembrane region" description="Helical" evidence="7">
    <location>
        <begin position="307"/>
        <end position="326"/>
    </location>
</feature>
<accession>A0A840A7G0</accession>
<evidence type="ECO:0000256" key="1">
    <source>
        <dbReference type="ARBA" id="ARBA00004651"/>
    </source>
</evidence>
<comment type="caution">
    <text evidence="10">The sequence shown here is derived from an EMBL/GenBank/DDBJ whole genome shotgun (WGS) entry which is preliminary data.</text>
</comment>
<evidence type="ECO:0000259" key="8">
    <source>
        <dbReference type="Pfam" id="PF02687"/>
    </source>
</evidence>
<dbReference type="PANTHER" id="PTHR43738:SF1">
    <property type="entry name" value="HEMIN TRANSPORT SYSTEM PERMEASE PROTEIN HRTB-RELATED"/>
    <property type="match status" value="1"/>
</dbReference>
<protein>
    <submittedName>
        <fullName evidence="10">Putative ABC transport system permease protein</fullName>
    </submittedName>
</protein>
<reference evidence="10 11" key="1">
    <citation type="submission" date="2020-08" db="EMBL/GenBank/DDBJ databases">
        <title>Genomic Encyclopedia of Type Strains, Phase IV (KMG-IV): sequencing the most valuable type-strain genomes for metagenomic binning, comparative biology and taxonomic classification.</title>
        <authorList>
            <person name="Goeker M."/>
        </authorList>
    </citation>
    <scope>NUCLEOTIDE SEQUENCE [LARGE SCALE GENOMIC DNA]</scope>
    <source>
        <strain evidence="10 11">DSM 19979</strain>
    </source>
</reference>
<organism evidence="10 11">
    <name type="scientific">Roseococcus suduntuyensis</name>
    <dbReference type="NCBI Taxonomy" id="455361"/>
    <lineage>
        <taxon>Bacteria</taxon>
        <taxon>Pseudomonadati</taxon>
        <taxon>Pseudomonadota</taxon>
        <taxon>Alphaproteobacteria</taxon>
        <taxon>Acetobacterales</taxon>
        <taxon>Roseomonadaceae</taxon>
        <taxon>Roseococcus</taxon>
    </lineage>
</organism>
<keyword evidence="6 7" id="KW-0472">Membrane</keyword>
<feature type="domain" description="ABC3 transporter permease C-terminal" evidence="8">
    <location>
        <begin position="273"/>
        <end position="384"/>
    </location>
</feature>
<evidence type="ECO:0000256" key="4">
    <source>
        <dbReference type="ARBA" id="ARBA00022692"/>
    </source>
</evidence>
<evidence type="ECO:0000256" key="7">
    <source>
        <dbReference type="SAM" id="Phobius"/>
    </source>
</evidence>
<feature type="transmembrane region" description="Helical" evidence="7">
    <location>
        <begin position="265"/>
        <end position="287"/>
    </location>
</feature>
<dbReference type="Pfam" id="PF02687">
    <property type="entry name" value="FtsX"/>
    <property type="match status" value="1"/>
</dbReference>
<keyword evidence="3" id="KW-1003">Cell membrane</keyword>
<evidence type="ECO:0000256" key="2">
    <source>
        <dbReference type="ARBA" id="ARBA00022448"/>
    </source>
</evidence>
<feature type="transmembrane region" description="Helical" evidence="7">
    <location>
        <begin position="25"/>
        <end position="45"/>
    </location>
</feature>
<evidence type="ECO:0000259" key="9">
    <source>
        <dbReference type="Pfam" id="PF12704"/>
    </source>
</evidence>
<evidence type="ECO:0000256" key="3">
    <source>
        <dbReference type="ARBA" id="ARBA00022475"/>
    </source>
</evidence>
<dbReference type="RefSeq" id="WP_184382001.1">
    <property type="nucleotide sequence ID" value="NZ_JACIDJ010000001.1"/>
</dbReference>
<dbReference type="Pfam" id="PF12704">
    <property type="entry name" value="MacB_PCD"/>
    <property type="match status" value="1"/>
</dbReference>
<keyword evidence="2" id="KW-0813">Transport</keyword>
<dbReference type="PANTHER" id="PTHR43738">
    <property type="entry name" value="ABC TRANSPORTER, MEMBRANE PROTEIN"/>
    <property type="match status" value="1"/>
</dbReference>
<dbReference type="AlphaFoldDB" id="A0A840A7G0"/>
<feature type="transmembrane region" description="Helical" evidence="7">
    <location>
        <begin position="357"/>
        <end position="375"/>
    </location>
</feature>
<evidence type="ECO:0000256" key="5">
    <source>
        <dbReference type="ARBA" id="ARBA00022989"/>
    </source>
</evidence>
<proteinExistence type="predicted"/>
<dbReference type="PIRSF" id="PIRSF031773">
    <property type="entry name" value="DevC"/>
    <property type="match status" value="1"/>
</dbReference>
<sequence length="388" mass="41007">MALATRLLGRLPIGWLQLAHRRGRFLAAILGVGFANLLVFMQLGFMGALTSTVGLPYAALDADILIQAPDANTLTDGSPLPRQRMLDALAVPGVAAAAPVFMGKLEWRSADGSARSLDVMGVDPRLPSLRALEGRRDVLTLPGAAFIDRATRNVPPEVFAGLDAGTPQRFEFQGRGLTLHGSFTIGGSFSGDGWLVMSDQSFVTLFRNRSLPAPNLILVRAAPGQDVPALAARINAALPGPDAVARPIATALARDQAFQTTQRPVGIIFGMGVLMGALVGIIIVYQVLSSDVADHLREYATMKAMGYRQGFFLGIIMEQAVVLASLGFIPGSLMAYGLYALLTAVTGIDVLMPPERLLGVFAGTVVMCVASGALATRRLARADPAELF</sequence>
<keyword evidence="5 7" id="KW-1133">Transmembrane helix</keyword>
<comment type="subcellular location">
    <subcellularLocation>
        <location evidence="1">Cell membrane</location>
        <topology evidence="1">Multi-pass membrane protein</topology>
    </subcellularLocation>
</comment>
<dbReference type="InterPro" id="IPR003838">
    <property type="entry name" value="ABC3_permease_C"/>
</dbReference>
<feature type="domain" description="MacB-like periplasmic core" evidence="9">
    <location>
        <begin position="26"/>
        <end position="236"/>
    </location>
</feature>
<dbReference type="InterPro" id="IPR005891">
    <property type="entry name" value="DevC"/>
</dbReference>
<dbReference type="GO" id="GO:0005886">
    <property type="term" value="C:plasma membrane"/>
    <property type="evidence" value="ECO:0007669"/>
    <property type="project" value="UniProtKB-SubCell"/>
</dbReference>
<evidence type="ECO:0000313" key="10">
    <source>
        <dbReference type="EMBL" id="MBB3897057.1"/>
    </source>
</evidence>
<gene>
    <name evidence="10" type="ORF">GGQ83_000483</name>
</gene>
<keyword evidence="4 7" id="KW-0812">Transmembrane</keyword>
<name>A0A840A7G0_9PROT</name>
<dbReference type="EMBL" id="JACIDJ010000001">
    <property type="protein sequence ID" value="MBB3897057.1"/>
    <property type="molecule type" value="Genomic_DNA"/>
</dbReference>
<dbReference type="Proteomes" id="UP000553193">
    <property type="component" value="Unassembled WGS sequence"/>
</dbReference>
<evidence type="ECO:0000256" key="6">
    <source>
        <dbReference type="ARBA" id="ARBA00023136"/>
    </source>
</evidence>